<dbReference type="Pfam" id="PF00128">
    <property type="entry name" value="Alpha-amylase"/>
    <property type="match status" value="1"/>
</dbReference>
<keyword evidence="12" id="KW-1185">Reference proteome</keyword>
<evidence type="ECO:0000256" key="9">
    <source>
        <dbReference type="SAM" id="SignalP"/>
    </source>
</evidence>
<evidence type="ECO:0000256" key="8">
    <source>
        <dbReference type="SAM" id="Phobius"/>
    </source>
</evidence>
<name>A0A9Q0MNF4_9DIPT</name>
<organism evidence="11 12">
    <name type="scientific">Pseudolycoriella hygida</name>
    <dbReference type="NCBI Taxonomy" id="35572"/>
    <lineage>
        <taxon>Eukaryota</taxon>
        <taxon>Metazoa</taxon>
        <taxon>Ecdysozoa</taxon>
        <taxon>Arthropoda</taxon>
        <taxon>Hexapoda</taxon>
        <taxon>Insecta</taxon>
        <taxon>Pterygota</taxon>
        <taxon>Neoptera</taxon>
        <taxon>Endopterygota</taxon>
        <taxon>Diptera</taxon>
        <taxon>Nematocera</taxon>
        <taxon>Sciaroidea</taxon>
        <taxon>Sciaridae</taxon>
        <taxon>Pseudolycoriella</taxon>
    </lineage>
</organism>
<evidence type="ECO:0000256" key="5">
    <source>
        <dbReference type="ARBA" id="ARBA00022801"/>
    </source>
</evidence>
<dbReference type="SUPFAM" id="SSF51445">
    <property type="entry name" value="(Trans)glycosidases"/>
    <property type="match status" value="1"/>
</dbReference>
<accession>A0A9Q0MNF4</accession>
<dbReference type="InterPro" id="IPR045857">
    <property type="entry name" value="O16G_dom_2"/>
</dbReference>
<keyword evidence="5" id="KW-0378">Hydrolase</keyword>
<dbReference type="OrthoDB" id="1740265at2759"/>
<dbReference type="SMART" id="SM00642">
    <property type="entry name" value="Aamy"/>
    <property type="match status" value="1"/>
</dbReference>
<dbReference type="Gene3D" id="2.60.40.1180">
    <property type="entry name" value="Golgi alpha-mannosidase II"/>
    <property type="match status" value="1"/>
</dbReference>
<dbReference type="EMBL" id="WJQU01000004">
    <property type="protein sequence ID" value="KAJ6635148.1"/>
    <property type="molecule type" value="Genomic_DNA"/>
</dbReference>
<evidence type="ECO:0000256" key="7">
    <source>
        <dbReference type="ARBA" id="ARBA00023295"/>
    </source>
</evidence>
<comment type="caution">
    <text evidence="11">The sequence shown here is derived from an EMBL/GenBank/DDBJ whole genome shotgun (WGS) entry which is preliminary data.</text>
</comment>
<keyword evidence="8" id="KW-0472">Membrane</keyword>
<keyword evidence="7" id="KW-0326">Glycosidase</keyword>
<dbReference type="PANTHER" id="PTHR10357:SF233">
    <property type="entry name" value="MALTASE A1"/>
    <property type="match status" value="1"/>
</dbReference>
<dbReference type="CDD" id="cd11328">
    <property type="entry name" value="AmyAc_maltase"/>
    <property type="match status" value="1"/>
</dbReference>
<comment type="similarity">
    <text evidence="2">Belongs to the glycosyl hydrolase 13 family.</text>
</comment>
<evidence type="ECO:0000256" key="2">
    <source>
        <dbReference type="ARBA" id="ARBA00008061"/>
    </source>
</evidence>
<dbReference type="Proteomes" id="UP001151699">
    <property type="component" value="Chromosome C"/>
</dbReference>
<dbReference type="AlphaFoldDB" id="A0A9Q0MNF4"/>
<keyword evidence="6" id="KW-0325">Glycoprotein</keyword>
<comment type="catalytic activity">
    <reaction evidence="1">
        <text>Hydrolysis of terminal, non-reducing (1-&gt;4)-linked alpha-D-glucose residues with release of alpha-D-glucose.</text>
        <dbReference type="EC" id="3.2.1.20"/>
    </reaction>
</comment>
<feature type="domain" description="Glycosyl hydrolase family 13 catalytic" evidence="10">
    <location>
        <begin position="33"/>
        <end position="432"/>
    </location>
</feature>
<evidence type="ECO:0000256" key="6">
    <source>
        <dbReference type="ARBA" id="ARBA00023180"/>
    </source>
</evidence>
<dbReference type="FunFam" id="3.90.400.10:FF:000001">
    <property type="entry name" value="Maltase A3, isoform A"/>
    <property type="match status" value="1"/>
</dbReference>
<evidence type="ECO:0000313" key="11">
    <source>
        <dbReference type="EMBL" id="KAJ6635148.1"/>
    </source>
</evidence>
<dbReference type="InterPro" id="IPR017853">
    <property type="entry name" value="GH"/>
</dbReference>
<feature type="signal peptide" evidence="9">
    <location>
        <begin position="1"/>
        <end position="22"/>
    </location>
</feature>
<protein>
    <recommendedName>
        <fullName evidence="3">alpha-glucosidase</fullName>
        <ecNumber evidence="3">3.2.1.20</ecNumber>
    </recommendedName>
</protein>
<keyword evidence="8" id="KW-1133">Transmembrane helix</keyword>
<evidence type="ECO:0000256" key="4">
    <source>
        <dbReference type="ARBA" id="ARBA00022729"/>
    </source>
</evidence>
<evidence type="ECO:0000259" key="10">
    <source>
        <dbReference type="SMART" id="SM00642"/>
    </source>
</evidence>
<reference evidence="11" key="1">
    <citation type="submission" date="2022-07" db="EMBL/GenBank/DDBJ databases">
        <authorList>
            <person name="Trinca V."/>
            <person name="Uliana J.V.C."/>
            <person name="Torres T.T."/>
            <person name="Ward R.J."/>
            <person name="Monesi N."/>
        </authorList>
    </citation>
    <scope>NUCLEOTIDE SEQUENCE</scope>
    <source>
        <strain evidence="11">HSMRA1968</strain>
        <tissue evidence="11">Whole embryos</tissue>
    </source>
</reference>
<keyword evidence="4 9" id="KW-0732">Signal</keyword>
<dbReference type="EC" id="3.2.1.20" evidence="3"/>
<dbReference type="GO" id="GO:0005975">
    <property type="term" value="P:carbohydrate metabolic process"/>
    <property type="evidence" value="ECO:0007669"/>
    <property type="project" value="InterPro"/>
</dbReference>
<evidence type="ECO:0000313" key="12">
    <source>
        <dbReference type="Proteomes" id="UP001151699"/>
    </source>
</evidence>
<dbReference type="SUPFAM" id="SSF51011">
    <property type="entry name" value="Glycosyl hydrolase domain"/>
    <property type="match status" value="1"/>
</dbReference>
<evidence type="ECO:0000256" key="1">
    <source>
        <dbReference type="ARBA" id="ARBA00001657"/>
    </source>
</evidence>
<dbReference type="PANTHER" id="PTHR10357">
    <property type="entry name" value="ALPHA-AMYLASE FAMILY MEMBER"/>
    <property type="match status" value="1"/>
</dbReference>
<dbReference type="GO" id="GO:0004558">
    <property type="term" value="F:alpha-1,4-glucosidase activity"/>
    <property type="evidence" value="ECO:0007669"/>
    <property type="project" value="UniProtKB-EC"/>
</dbReference>
<dbReference type="InterPro" id="IPR006047">
    <property type="entry name" value="GH13_cat_dom"/>
</dbReference>
<evidence type="ECO:0000256" key="3">
    <source>
        <dbReference type="ARBA" id="ARBA00012741"/>
    </source>
</evidence>
<dbReference type="Gene3D" id="3.20.20.80">
    <property type="entry name" value="Glycosidases"/>
    <property type="match status" value="1"/>
</dbReference>
<sequence length="614" mass="69687">MSLPKRLLQTFALLYVVQTLLAKEWWEGANYYQIYPKSFKDSNGDGYGDLQGIRSKIPYLKDIGMNGVWLSPIFTSPQRDGGYDISNYTEIDPIFGSLADFDELLQTCKSNGIHLILDFVPNHTSNESIWFQKSVERDPYYENFYVWQPGVKNASDPDGKPLPPNNWISVFRFSAWEWNQQRGEYYLHQFVPGQPDLNYRDPNVVQEMKEVLRFWLRRGVSGFRIDTIPNLFEYQNPDGTYPSEPLSGLCDDPQSICYLNHIYTTNQPETMDMAYQWHQVLQEFRENEPKILMTEAYTTLDIIIEYYGNETHNGSQVPFNFEVLTKLNTQSTAKQLKIISENYLNHIPSGRGFYPNWVLGNHDNHRLASRLGPSRADLYNIFLQTMPGNAITYQGEELCMPNVIVSWNETQDPQACNTNSEVYHQYSRDPARTPFPWNGSENAGFTSGTPWITAGTEYPLYNVAKQLSDQNSHLKIFKKLTALHKSPAFSEGIYESVNGINDNIYSYIRSHGNDTYLVALNFGKEEQRGDFVKGYRALGSTGEIVVVTLNSTLKEQQQVQLNDLRIPADNGVVIKVLRSGNGGNGGDGGNGAGLFLGANILILILIALSSSYLA</sequence>
<gene>
    <name evidence="11" type="primary">Mal-A1_0</name>
    <name evidence="11" type="ORF">Bhyg_13731</name>
</gene>
<feature type="transmembrane region" description="Helical" evidence="8">
    <location>
        <begin position="594"/>
        <end position="613"/>
    </location>
</feature>
<feature type="chain" id="PRO_5040491177" description="alpha-glucosidase" evidence="9">
    <location>
        <begin position="23"/>
        <end position="614"/>
    </location>
</feature>
<keyword evidence="8" id="KW-0812">Transmembrane</keyword>
<dbReference type="Gene3D" id="3.90.400.10">
    <property type="entry name" value="Oligo-1,6-glucosidase, Domain 2"/>
    <property type="match status" value="1"/>
</dbReference>
<proteinExistence type="inferred from homology"/>
<dbReference type="InterPro" id="IPR013780">
    <property type="entry name" value="Glyco_hydro_b"/>
</dbReference>